<dbReference type="PANTHER" id="PTHR47619">
    <property type="entry name" value="METALLO-HYDROLASE YYCJ-RELATED"/>
    <property type="match status" value="1"/>
</dbReference>
<gene>
    <name evidence="2" type="ORF">CTER_3918</name>
</gene>
<protein>
    <submittedName>
        <fullName evidence="2">Metal-dependent hydrolases of the beta-lactamase superfamily I</fullName>
    </submittedName>
</protein>
<keyword evidence="3" id="KW-1185">Reference proteome</keyword>
<keyword evidence="2" id="KW-0378">Hydrolase</keyword>
<dbReference type="InterPro" id="IPR001279">
    <property type="entry name" value="Metallo-B-lactamas"/>
</dbReference>
<dbReference type="PANTHER" id="PTHR47619:SF1">
    <property type="entry name" value="EXODEOXYRIBONUCLEASE WALJ"/>
    <property type="match status" value="1"/>
</dbReference>
<dbReference type="EMBL" id="AORV01000056">
    <property type="protein sequence ID" value="EMS70362.1"/>
    <property type="molecule type" value="Genomic_DNA"/>
</dbReference>
<proteinExistence type="predicted"/>
<evidence type="ECO:0000313" key="3">
    <source>
        <dbReference type="Proteomes" id="UP000014155"/>
    </source>
</evidence>
<dbReference type="Proteomes" id="UP000014155">
    <property type="component" value="Unassembled WGS sequence"/>
</dbReference>
<sequence length="263" mass="28934">MVKFCSLFSGSSGNALFIGTEKTKLLIDAGLSGKRILEALCSIGENPAELSAILISHEHIDHVRGAGIISRKQDVPIYANEATWCAMECGLGPVKLENRVCFCTGDEFEIGDICVRPFLIPHDAAEPVGYNFFAEGKRITTATDIGHMNKELLSYIEGNDLMLLESNHDVEMLRVGPYPWSLKKRIMGDHGHLSNEMAAKVIAYLAEKGCRNFILGHLSHENNFPELAYQTTYNALTEKQIAVGGDVLLEVASRDRVGKVKIL</sequence>
<evidence type="ECO:0000313" key="2">
    <source>
        <dbReference type="EMBL" id="EMS70362.1"/>
    </source>
</evidence>
<organism evidence="2 3">
    <name type="scientific">Ruminiclostridium cellobioparum subsp. termitidis CT1112</name>
    <dbReference type="NCBI Taxonomy" id="1195236"/>
    <lineage>
        <taxon>Bacteria</taxon>
        <taxon>Bacillati</taxon>
        <taxon>Bacillota</taxon>
        <taxon>Clostridia</taxon>
        <taxon>Eubacteriales</taxon>
        <taxon>Oscillospiraceae</taxon>
        <taxon>Ruminiclostridium</taxon>
    </lineage>
</organism>
<dbReference type="InterPro" id="IPR052533">
    <property type="entry name" value="WalJ/YycJ-like"/>
</dbReference>
<evidence type="ECO:0000259" key="1">
    <source>
        <dbReference type="SMART" id="SM00849"/>
    </source>
</evidence>
<reference evidence="2 3" key="1">
    <citation type="journal article" date="2013" name="Genome Announc.">
        <title>Draft Genome Sequence of the Cellulolytic, Mesophilic, Anaerobic Bacterium Clostridium termitidis Strain CT1112 (DSM 5398).</title>
        <authorList>
            <person name="Lal S."/>
            <person name="Ramachandran U."/>
            <person name="Zhang X."/>
            <person name="Munir R."/>
            <person name="Sparling R."/>
            <person name="Levin D.B."/>
        </authorList>
    </citation>
    <scope>NUCLEOTIDE SEQUENCE [LARGE SCALE GENOMIC DNA]</scope>
    <source>
        <strain evidence="2 3">CT1112</strain>
    </source>
</reference>
<dbReference type="Gene3D" id="3.60.15.10">
    <property type="entry name" value="Ribonuclease Z/Hydroxyacylglutathione hydrolase-like"/>
    <property type="match status" value="1"/>
</dbReference>
<dbReference type="eggNOG" id="COG1235">
    <property type="taxonomic scope" value="Bacteria"/>
</dbReference>
<dbReference type="Pfam" id="PF12706">
    <property type="entry name" value="Lactamase_B_2"/>
    <property type="match status" value="1"/>
</dbReference>
<dbReference type="GO" id="GO:0016787">
    <property type="term" value="F:hydrolase activity"/>
    <property type="evidence" value="ECO:0007669"/>
    <property type="project" value="UniProtKB-KW"/>
</dbReference>
<dbReference type="PATRIC" id="fig|1195236.3.peg.4130"/>
<dbReference type="AlphaFoldDB" id="S0FGR2"/>
<comment type="caution">
    <text evidence="2">The sequence shown here is derived from an EMBL/GenBank/DDBJ whole genome shotgun (WGS) entry which is preliminary data.</text>
</comment>
<dbReference type="RefSeq" id="WP_004628624.1">
    <property type="nucleotide sequence ID" value="NZ_AORV01000056.1"/>
</dbReference>
<dbReference type="SMART" id="SM00849">
    <property type="entry name" value="Lactamase_B"/>
    <property type="match status" value="1"/>
</dbReference>
<accession>S0FGR2</accession>
<dbReference type="InterPro" id="IPR036866">
    <property type="entry name" value="RibonucZ/Hydroxyglut_hydro"/>
</dbReference>
<name>S0FGR2_RUMCE</name>
<dbReference type="SUPFAM" id="SSF56281">
    <property type="entry name" value="Metallo-hydrolase/oxidoreductase"/>
    <property type="match status" value="1"/>
</dbReference>
<dbReference type="STRING" id="1195236.CTER_3918"/>
<feature type="domain" description="Metallo-beta-lactamase" evidence="1">
    <location>
        <begin position="12"/>
        <end position="190"/>
    </location>
</feature>